<dbReference type="GO" id="GO:0016020">
    <property type="term" value="C:membrane"/>
    <property type="evidence" value="ECO:0007669"/>
    <property type="project" value="UniProtKB-SubCell"/>
</dbReference>
<keyword evidence="4 11" id="KW-0812">Transmembrane</keyword>
<name>A0A9E8RT94_9NEOP</name>
<evidence type="ECO:0000256" key="6">
    <source>
        <dbReference type="ARBA" id="ARBA00022989"/>
    </source>
</evidence>
<dbReference type="Gene3D" id="1.10.287.3510">
    <property type="match status" value="1"/>
</dbReference>
<keyword evidence="5" id="KW-1278">Translocase</keyword>
<dbReference type="CTD" id="4539"/>
<evidence type="ECO:0000313" key="12">
    <source>
        <dbReference type="EMBL" id="UZZ44297.1"/>
    </source>
</evidence>
<evidence type="ECO:0000256" key="7">
    <source>
        <dbReference type="ARBA" id="ARBA00023027"/>
    </source>
</evidence>
<sequence>MISLYLFIFFTVFLFGVVSLMIKRENLLMILLSMEFSMLGLLMFLFNLMLMFIGEIYFVVIFVVFMVIDSVLGLTILIFMIRLYGNDYFFGFNLLEC</sequence>
<dbReference type="EMBL" id="OL678043">
    <property type="protein sequence ID" value="UZZ44297.1"/>
    <property type="molecule type" value="Genomic_DNA"/>
</dbReference>
<evidence type="ECO:0000256" key="3">
    <source>
        <dbReference type="ARBA" id="ARBA00016612"/>
    </source>
</evidence>
<feature type="transmembrane region" description="Helical" evidence="11">
    <location>
        <begin position="29"/>
        <end position="50"/>
    </location>
</feature>
<dbReference type="RefSeq" id="YP_010586496.1">
    <property type="nucleotide sequence ID" value="NC_069279.1"/>
</dbReference>
<keyword evidence="7" id="KW-0520">NAD</keyword>
<evidence type="ECO:0000256" key="8">
    <source>
        <dbReference type="ARBA" id="ARBA00023136"/>
    </source>
</evidence>
<evidence type="ECO:0000256" key="10">
    <source>
        <dbReference type="ARBA" id="ARBA00049551"/>
    </source>
</evidence>
<comment type="subcellular location">
    <subcellularLocation>
        <location evidence="1">Membrane</location>
        <topology evidence="1">Multi-pass membrane protein</topology>
    </subcellularLocation>
</comment>
<keyword evidence="6 11" id="KW-1133">Transmembrane helix</keyword>
<dbReference type="Pfam" id="PF00420">
    <property type="entry name" value="Oxidored_q2"/>
    <property type="match status" value="1"/>
</dbReference>
<feature type="transmembrane region" description="Helical" evidence="11">
    <location>
        <begin position="6"/>
        <end position="22"/>
    </location>
</feature>
<evidence type="ECO:0000256" key="4">
    <source>
        <dbReference type="ARBA" id="ARBA00022692"/>
    </source>
</evidence>
<evidence type="ECO:0000256" key="11">
    <source>
        <dbReference type="SAM" id="Phobius"/>
    </source>
</evidence>
<dbReference type="GO" id="GO:0008137">
    <property type="term" value="F:NADH dehydrogenase (ubiquinone) activity"/>
    <property type="evidence" value="ECO:0007669"/>
    <property type="project" value="UniProtKB-EC"/>
</dbReference>
<dbReference type="AlphaFoldDB" id="A0A9E8RT94"/>
<keyword evidence="12" id="KW-0496">Mitochondrion</keyword>
<proteinExistence type="inferred from homology"/>
<evidence type="ECO:0000256" key="9">
    <source>
        <dbReference type="ARBA" id="ARBA00031586"/>
    </source>
</evidence>
<evidence type="ECO:0000256" key="5">
    <source>
        <dbReference type="ARBA" id="ARBA00022967"/>
    </source>
</evidence>
<accession>A0A9E8RT94</accession>
<geneLocation type="mitochondrion" evidence="12"/>
<comment type="similarity">
    <text evidence="2">Belongs to the complex I subunit 4L family.</text>
</comment>
<dbReference type="GeneID" id="77426397"/>
<evidence type="ECO:0000256" key="2">
    <source>
        <dbReference type="ARBA" id="ARBA00010519"/>
    </source>
</evidence>
<feature type="transmembrane region" description="Helical" evidence="11">
    <location>
        <begin position="56"/>
        <end position="81"/>
    </location>
</feature>
<dbReference type="InterPro" id="IPR039428">
    <property type="entry name" value="NUOK/Mnh_C1-like"/>
</dbReference>
<evidence type="ECO:0000256" key="1">
    <source>
        <dbReference type="ARBA" id="ARBA00004141"/>
    </source>
</evidence>
<comment type="catalytic activity">
    <reaction evidence="10">
        <text>a ubiquinone + NADH + 5 H(+)(in) = a ubiquinol + NAD(+) + 4 H(+)(out)</text>
        <dbReference type="Rhea" id="RHEA:29091"/>
        <dbReference type="Rhea" id="RHEA-COMP:9565"/>
        <dbReference type="Rhea" id="RHEA-COMP:9566"/>
        <dbReference type="ChEBI" id="CHEBI:15378"/>
        <dbReference type="ChEBI" id="CHEBI:16389"/>
        <dbReference type="ChEBI" id="CHEBI:17976"/>
        <dbReference type="ChEBI" id="CHEBI:57540"/>
        <dbReference type="ChEBI" id="CHEBI:57945"/>
        <dbReference type="EC" id="7.1.1.2"/>
    </reaction>
</comment>
<gene>
    <name evidence="12" type="primary">ND4L</name>
</gene>
<reference evidence="12" key="1">
    <citation type="submission" date="2021-11" db="EMBL/GenBank/DDBJ databases">
        <authorList>
            <person name="Ge X.-Y."/>
            <person name="Peng L."/>
            <person name="Sun C.-H."/>
            <person name="Wang B.-X."/>
        </authorList>
    </citation>
    <scope>NUCLEOTIDE SEQUENCE</scope>
</reference>
<protein>
    <recommendedName>
        <fullName evidence="3">NADH-ubiquinone oxidoreductase chain 4L</fullName>
    </recommendedName>
    <alternativeName>
        <fullName evidence="9">NADH dehydrogenase subunit 4L</fullName>
    </alternativeName>
</protein>
<keyword evidence="8 11" id="KW-0472">Membrane</keyword>
<organism evidence="12">
    <name type="scientific">Pseudoneureclipsis sibuyana</name>
    <dbReference type="NCBI Taxonomy" id="2904893"/>
    <lineage>
        <taxon>Eukaryota</taxon>
        <taxon>Metazoa</taxon>
        <taxon>Ecdysozoa</taxon>
        <taxon>Arthropoda</taxon>
        <taxon>Hexapoda</taxon>
        <taxon>Insecta</taxon>
        <taxon>Pterygota</taxon>
        <taxon>Neoptera</taxon>
        <taxon>Endopterygota</taxon>
        <taxon>Trichoptera</taxon>
        <taxon>Annulipalpia</taxon>
        <taxon>Psychomyioidea</taxon>
        <taxon>Polycentropodidae</taxon>
        <taxon>Pseudoneurclipsinae</taxon>
        <taxon>Pseudoneureclipsis</taxon>
    </lineage>
</organism>
<reference evidence="12" key="2">
    <citation type="journal article" date="2022" name="Syst. Entomol.">
        <title>Massive gene rearrangements of mitochondrial genomes and implications for the phylogeny of Trichoptera (Insecta).</title>
        <authorList>
            <person name="Ge X."/>
            <person name="Peng L."/>
            <person name="Vogler A.P."/>
            <person name="Morse J.C."/>
            <person name="Yang L."/>
            <person name="Sun C."/>
            <person name="Wang B."/>
        </authorList>
    </citation>
    <scope>NUCLEOTIDE SEQUENCE</scope>
</reference>